<dbReference type="SUPFAM" id="SSF46785">
    <property type="entry name" value="Winged helix' DNA-binding domain"/>
    <property type="match status" value="1"/>
</dbReference>
<dbReference type="GO" id="GO:0003700">
    <property type="term" value="F:DNA-binding transcription factor activity"/>
    <property type="evidence" value="ECO:0007669"/>
    <property type="project" value="InterPro"/>
</dbReference>
<dbReference type="AlphaFoldDB" id="A0A7W6WER7"/>
<gene>
    <name evidence="6" type="ORF">GGE12_002649</name>
</gene>
<dbReference type="Proteomes" id="UP000533641">
    <property type="component" value="Unassembled WGS sequence"/>
</dbReference>
<reference evidence="6 7" key="1">
    <citation type="submission" date="2020-08" db="EMBL/GenBank/DDBJ databases">
        <title>Genomic Encyclopedia of Type Strains, Phase IV (KMG-V): Genome sequencing to study the core and pangenomes of soil and plant-associated prokaryotes.</title>
        <authorList>
            <person name="Whitman W."/>
        </authorList>
    </citation>
    <scope>NUCLEOTIDE SEQUENCE [LARGE SCALE GENOMIC DNA]</scope>
    <source>
        <strain evidence="6 7">SEMIA 402</strain>
    </source>
</reference>
<name>A0A7W6WER7_9HYPH</name>
<evidence type="ECO:0000256" key="1">
    <source>
        <dbReference type="ARBA" id="ARBA00009437"/>
    </source>
</evidence>
<keyword evidence="2" id="KW-0805">Transcription regulation</keyword>
<dbReference type="Gene3D" id="1.10.10.10">
    <property type="entry name" value="Winged helix-like DNA-binding domain superfamily/Winged helix DNA-binding domain"/>
    <property type="match status" value="1"/>
</dbReference>
<dbReference type="PANTHER" id="PTHR30537:SF74">
    <property type="entry name" value="HTH-TYPE TRANSCRIPTIONAL REGULATOR TRPI"/>
    <property type="match status" value="1"/>
</dbReference>
<dbReference type="Gene3D" id="3.40.190.10">
    <property type="entry name" value="Periplasmic binding protein-like II"/>
    <property type="match status" value="2"/>
</dbReference>
<protein>
    <submittedName>
        <fullName evidence="6">DNA-binding transcriptional LysR family regulator</fullName>
    </submittedName>
</protein>
<dbReference type="InterPro" id="IPR036390">
    <property type="entry name" value="WH_DNA-bd_sf"/>
</dbReference>
<dbReference type="GO" id="GO:0043565">
    <property type="term" value="F:sequence-specific DNA binding"/>
    <property type="evidence" value="ECO:0007669"/>
    <property type="project" value="TreeGrafter"/>
</dbReference>
<keyword evidence="3 6" id="KW-0238">DNA-binding</keyword>
<accession>A0A7W6WER7</accession>
<comment type="caution">
    <text evidence="6">The sequence shown here is derived from an EMBL/GenBank/DDBJ whole genome shotgun (WGS) entry which is preliminary data.</text>
</comment>
<evidence type="ECO:0000256" key="2">
    <source>
        <dbReference type="ARBA" id="ARBA00023015"/>
    </source>
</evidence>
<dbReference type="InterPro" id="IPR036388">
    <property type="entry name" value="WH-like_DNA-bd_sf"/>
</dbReference>
<dbReference type="InterPro" id="IPR005119">
    <property type="entry name" value="LysR_subst-bd"/>
</dbReference>
<dbReference type="Pfam" id="PF00126">
    <property type="entry name" value="HTH_1"/>
    <property type="match status" value="1"/>
</dbReference>
<dbReference type="PANTHER" id="PTHR30537">
    <property type="entry name" value="HTH-TYPE TRANSCRIPTIONAL REGULATOR"/>
    <property type="match status" value="1"/>
</dbReference>
<comment type="similarity">
    <text evidence="1">Belongs to the LysR transcriptional regulatory family.</text>
</comment>
<evidence type="ECO:0000313" key="6">
    <source>
        <dbReference type="EMBL" id="MBB4274868.1"/>
    </source>
</evidence>
<evidence type="ECO:0000313" key="7">
    <source>
        <dbReference type="Proteomes" id="UP000533641"/>
    </source>
</evidence>
<dbReference type="RefSeq" id="WP_246778520.1">
    <property type="nucleotide sequence ID" value="NZ_JACIGM010000005.1"/>
</dbReference>
<organism evidence="6 7">
    <name type="scientific">Rhizobium mongolense</name>
    <dbReference type="NCBI Taxonomy" id="57676"/>
    <lineage>
        <taxon>Bacteria</taxon>
        <taxon>Pseudomonadati</taxon>
        <taxon>Pseudomonadota</taxon>
        <taxon>Alphaproteobacteria</taxon>
        <taxon>Hyphomicrobiales</taxon>
        <taxon>Rhizobiaceae</taxon>
        <taxon>Rhizobium/Agrobacterium group</taxon>
        <taxon>Rhizobium</taxon>
    </lineage>
</organism>
<dbReference type="PROSITE" id="PS50931">
    <property type="entry name" value="HTH_LYSR"/>
    <property type="match status" value="1"/>
</dbReference>
<dbReference type="FunFam" id="1.10.10.10:FF:000038">
    <property type="entry name" value="Glycine cleavage system transcriptional activator"/>
    <property type="match status" value="1"/>
</dbReference>
<dbReference type="EMBL" id="JACIGM010000005">
    <property type="protein sequence ID" value="MBB4274868.1"/>
    <property type="molecule type" value="Genomic_DNA"/>
</dbReference>
<sequence>MLTNGPAPSVALVKSSARIPTFKIAALSVFQCNDEDISAIAFAEKMMNSDRNPSLYLTDMAARFPSLSALRVFESAARHLNFGRAGDELFVTHSAVSKQIRLLEEDLGVALFERRNRAVFLTDPGRRLLVTMSVVFRQISDCCDEIKGNGSAPLVLSCEPTFTQRWLIPRLPQFNALHPDIEVHVLAAGGPVSFDRSHIDLALRRNDFSWSPDLFMETVVEERVGPICAPGLLASGGNDILSLPRIHSATRRDAWTRYIADNQVEDPNPPSSQMFEHFYLSIEAAIAGLGAAIGPEPLVADAVESGQLVAPRGFSSNGYNYILLSRLPFQDDSRKRNFLSWLRRQFGP</sequence>
<proteinExistence type="inferred from homology"/>
<dbReference type="PRINTS" id="PR00039">
    <property type="entry name" value="HTHLYSR"/>
</dbReference>
<evidence type="ECO:0000256" key="3">
    <source>
        <dbReference type="ARBA" id="ARBA00023125"/>
    </source>
</evidence>
<dbReference type="Pfam" id="PF03466">
    <property type="entry name" value="LysR_substrate"/>
    <property type="match status" value="1"/>
</dbReference>
<feature type="domain" description="HTH lysR-type" evidence="5">
    <location>
        <begin position="65"/>
        <end position="122"/>
    </location>
</feature>
<keyword evidence="4" id="KW-0804">Transcription</keyword>
<evidence type="ECO:0000256" key="4">
    <source>
        <dbReference type="ARBA" id="ARBA00023163"/>
    </source>
</evidence>
<dbReference type="InterPro" id="IPR058163">
    <property type="entry name" value="LysR-type_TF_proteobact-type"/>
</dbReference>
<dbReference type="InterPro" id="IPR000847">
    <property type="entry name" value="LysR_HTH_N"/>
</dbReference>
<dbReference type="GO" id="GO:0006351">
    <property type="term" value="P:DNA-templated transcription"/>
    <property type="evidence" value="ECO:0007669"/>
    <property type="project" value="TreeGrafter"/>
</dbReference>
<evidence type="ECO:0000259" key="5">
    <source>
        <dbReference type="PROSITE" id="PS50931"/>
    </source>
</evidence>
<dbReference type="SUPFAM" id="SSF53850">
    <property type="entry name" value="Periplasmic binding protein-like II"/>
    <property type="match status" value="1"/>
</dbReference>